<dbReference type="InterPro" id="IPR005119">
    <property type="entry name" value="LysR_subst-bd"/>
</dbReference>
<keyword evidence="7" id="KW-1185">Reference proteome</keyword>
<evidence type="ECO:0000259" key="5">
    <source>
        <dbReference type="PROSITE" id="PS50931"/>
    </source>
</evidence>
<reference evidence="6 7" key="1">
    <citation type="submission" date="2019-06" db="EMBL/GenBank/DDBJ databases">
        <title>New taxonomy in bacterial strain CC-CFT640, isolated from vineyard.</title>
        <authorList>
            <person name="Lin S.-Y."/>
            <person name="Tsai C.-F."/>
            <person name="Young C.-C."/>
        </authorList>
    </citation>
    <scope>NUCLEOTIDE SEQUENCE [LARGE SCALE GENOMIC DNA]</scope>
    <source>
        <strain evidence="6 7">CC-CFT640</strain>
    </source>
</reference>
<dbReference type="Gene3D" id="3.40.190.290">
    <property type="match status" value="1"/>
</dbReference>
<proteinExistence type="inferred from homology"/>
<dbReference type="PANTHER" id="PTHR30419">
    <property type="entry name" value="HTH-TYPE TRANSCRIPTIONAL REGULATOR YBHD"/>
    <property type="match status" value="1"/>
</dbReference>
<dbReference type="GO" id="GO:0005829">
    <property type="term" value="C:cytosol"/>
    <property type="evidence" value="ECO:0007669"/>
    <property type="project" value="TreeGrafter"/>
</dbReference>
<dbReference type="InterPro" id="IPR000847">
    <property type="entry name" value="LysR_HTH_N"/>
</dbReference>
<dbReference type="OrthoDB" id="7282659at2"/>
<dbReference type="PRINTS" id="PR00039">
    <property type="entry name" value="HTHLYSR"/>
</dbReference>
<dbReference type="EMBL" id="VDUZ01000004">
    <property type="protein sequence ID" value="TXL80495.1"/>
    <property type="molecule type" value="Genomic_DNA"/>
</dbReference>
<evidence type="ECO:0000256" key="1">
    <source>
        <dbReference type="ARBA" id="ARBA00009437"/>
    </source>
</evidence>
<gene>
    <name evidence="6" type="ORF">FHP25_05570</name>
</gene>
<dbReference type="InterPro" id="IPR036388">
    <property type="entry name" value="WH-like_DNA-bd_sf"/>
</dbReference>
<keyword evidence="4" id="KW-0804">Transcription</keyword>
<dbReference type="AlphaFoldDB" id="A0A5C8PTC8"/>
<dbReference type="CDD" id="cd08440">
    <property type="entry name" value="PBP2_LTTR_like_4"/>
    <property type="match status" value="1"/>
</dbReference>
<dbReference type="Gene3D" id="1.10.10.10">
    <property type="entry name" value="Winged helix-like DNA-binding domain superfamily/Winged helix DNA-binding domain"/>
    <property type="match status" value="1"/>
</dbReference>
<evidence type="ECO:0000313" key="7">
    <source>
        <dbReference type="Proteomes" id="UP000321638"/>
    </source>
</evidence>
<comment type="caution">
    <text evidence="6">The sequence shown here is derived from an EMBL/GenBank/DDBJ whole genome shotgun (WGS) entry which is preliminary data.</text>
</comment>
<dbReference type="Proteomes" id="UP000321638">
    <property type="component" value="Unassembled WGS sequence"/>
</dbReference>
<dbReference type="Pfam" id="PF03466">
    <property type="entry name" value="LysR_substrate"/>
    <property type="match status" value="1"/>
</dbReference>
<protein>
    <submittedName>
        <fullName evidence="6">LysR family transcriptional regulator</fullName>
    </submittedName>
</protein>
<comment type="similarity">
    <text evidence="1">Belongs to the LysR transcriptional regulatory family.</text>
</comment>
<dbReference type="PANTHER" id="PTHR30419:SF8">
    <property type="entry name" value="NITROGEN ASSIMILATION TRANSCRIPTIONAL ACTIVATOR-RELATED"/>
    <property type="match status" value="1"/>
</dbReference>
<evidence type="ECO:0000256" key="2">
    <source>
        <dbReference type="ARBA" id="ARBA00023015"/>
    </source>
</evidence>
<evidence type="ECO:0000256" key="3">
    <source>
        <dbReference type="ARBA" id="ARBA00023125"/>
    </source>
</evidence>
<dbReference type="InterPro" id="IPR036390">
    <property type="entry name" value="WH_DNA-bd_sf"/>
</dbReference>
<accession>A0A5C8PTC8</accession>
<dbReference type="SUPFAM" id="SSF46785">
    <property type="entry name" value="Winged helix' DNA-binding domain"/>
    <property type="match status" value="1"/>
</dbReference>
<organism evidence="6 7">
    <name type="scientific">Vineibacter terrae</name>
    <dbReference type="NCBI Taxonomy" id="2586908"/>
    <lineage>
        <taxon>Bacteria</taxon>
        <taxon>Pseudomonadati</taxon>
        <taxon>Pseudomonadota</taxon>
        <taxon>Alphaproteobacteria</taxon>
        <taxon>Hyphomicrobiales</taxon>
        <taxon>Vineibacter</taxon>
    </lineage>
</organism>
<dbReference type="Pfam" id="PF00126">
    <property type="entry name" value="HTH_1"/>
    <property type="match status" value="1"/>
</dbReference>
<evidence type="ECO:0000313" key="6">
    <source>
        <dbReference type="EMBL" id="TXL80495.1"/>
    </source>
</evidence>
<dbReference type="InterPro" id="IPR050950">
    <property type="entry name" value="HTH-type_LysR_regulators"/>
</dbReference>
<name>A0A5C8PTC8_9HYPH</name>
<feature type="domain" description="HTH lysR-type" evidence="5">
    <location>
        <begin position="34"/>
        <end position="91"/>
    </location>
</feature>
<keyword evidence="3" id="KW-0238">DNA-binding</keyword>
<dbReference type="GO" id="GO:0003700">
    <property type="term" value="F:DNA-binding transcription factor activity"/>
    <property type="evidence" value="ECO:0007669"/>
    <property type="project" value="InterPro"/>
</dbReference>
<dbReference type="SUPFAM" id="SSF53850">
    <property type="entry name" value="Periplasmic binding protein-like II"/>
    <property type="match status" value="1"/>
</dbReference>
<sequence>MPPRWQLLYQGQLDIVHSCIKCINEPTVPAPLELSLHQLRAIVAVARYNSFVAAASDLGTSQPALSRAIRQAEHILGVALFARSTRHVALTAAGREFAPAAERMLNELGLQIQNVRELAEQRRGHLVIASLMSIAHSVLPSVIADYRRAYPRIELMVREGVQSSVADEVRAGAADFGIGDMASVPAPLHAEPLQTEACHVVLPRRHRLTARAALRLRDLADESVITMPAGSGLRRLIDSAAAGAGLRLNYTITLNQFATIYEFIGHGLGVAIVPASVLPPRRDALLATRPLHTPRIVRRIGILTRPDRRLSPAADGFLALLRERYRAR</sequence>
<keyword evidence="2" id="KW-0805">Transcription regulation</keyword>
<dbReference type="FunFam" id="1.10.10.10:FF:000001">
    <property type="entry name" value="LysR family transcriptional regulator"/>
    <property type="match status" value="1"/>
</dbReference>
<dbReference type="PROSITE" id="PS50931">
    <property type="entry name" value="HTH_LYSR"/>
    <property type="match status" value="1"/>
</dbReference>
<dbReference type="GO" id="GO:0003677">
    <property type="term" value="F:DNA binding"/>
    <property type="evidence" value="ECO:0007669"/>
    <property type="project" value="UniProtKB-KW"/>
</dbReference>
<evidence type="ECO:0000256" key="4">
    <source>
        <dbReference type="ARBA" id="ARBA00023163"/>
    </source>
</evidence>